<dbReference type="GO" id="GO:0006508">
    <property type="term" value="P:proteolysis"/>
    <property type="evidence" value="ECO:0007669"/>
    <property type="project" value="InterPro"/>
</dbReference>
<dbReference type="GO" id="GO:0003923">
    <property type="term" value="F:GPI-anchor transamidase activity"/>
    <property type="evidence" value="ECO:0007669"/>
    <property type="project" value="InterPro"/>
</dbReference>
<evidence type="ECO:0000256" key="3">
    <source>
        <dbReference type="ARBA" id="ARBA00022502"/>
    </source>
</evidence>
<dbReference type="OrthoDB" id="192611at2759"/>
<dbReference type="GeneID" id="20320940"/>
<evidence type="ECO:0000313" key="7">
    <source>
        <dbReference type="Proteomes" id="UP000054324"/>
    </source>
</evidence>
<keyword evidence="3" id="KW-0337">GPI-anchor biosynthesis</keyword>
<dbReference type="KEGG" id="ovi:T265_06761"/>
<organism evidence="6 7">
    <name type="scientific">Opisthorchis viverrini</name>
    <name type="common">Southeast Asian liver fluke</name>
    <dbReference type="NCBI Taxonomy" id="6198"/>
    <lineage>
        <taxon>Eukaryota</taxon>
        <taxon>Metazoa</taxon>
        <taxon>Spiralia</taxon>
        <taxon>Lophotrochozoa</taxon>
        <taxon>Platyhelminthes</taxon>
        <taxon>Trematoda</taxon>
        <taxon>Digenea</taxon>
        <taxon>Opisthorchiida</taxon>
        <taxon>Opisthorchiata</taxon>
        <taxon>Opisthorchiidae</taxon>
        <taxon>Opisthorchis</taxon>
    </lineage>
</organism>
<dbReference type="PANTHER" id="PTHR48067:SF1">
    <property type="entry name" value="GPI-ANCHOR TRANSAMIDASE"/>
    <property type="match status" value="1"/>
</dbReference>
<dbReference type="UniPathway" id="UPA00196"/>
<reference evidence="6 7" key="1">
    <citation type="submission" date="2013-11" db="EMBL/GenBank/DDBJ databases">
        <title>Opisthorchis viverrini - life in the bile duct.</title>
        <authorList>
            <person name="Young N.D."/>
            <person name="Nagarajan N."/>
            <person name="Lin S.J."/>
            <person name="Korhonen P.K."/>
            <person name="Jex A.R."/>
            <person name="Hall R.S."/>
            <person name="Safavi-Hemami H."/>
            <person name="Kaewkong W."/>
            <person name="Bertrand D."/>
            <person name="Gao S."/>
            <person name="Seet Q."/>
            <person name="Wongkham S."/>
            <person name="Teh B.T."/>
            <person name="Wongkham C."/>
            <person name="Intapan P.M."/>
            <person name="Maleewong W."/>
            <person name="Yang X."/>
            <person name="Hu M."/>
            <person name="Wang Z."/>
            <person name="Hofmann A."/>
            <person name="Sternberg P.W."/>
            <person name="Tan P."/>
            <person name="Wang J."/>
            <person name="Gasser R.B."/>
        </authorList>
    </citation>
    <scope>NUCLEOTIDE SEQUENCE [LARGE SCALE GENOMIC DNA]</scope>
</reference>
<dbReference type="GO" id="GO:0042765">
    <property type="term" value="C:GPI-anchor transamidase complex"/>
    <property type="evidence" value="ECO:0007669"/>
    <property type="project" value="InterPro"/>
</dbReference>
<evidence type="ECO:0000256" key="2">
    <source>
        <dbReference type="ARBA" id="ARBA00009941"/>
    </source>
</evidence>
<dbReference type="PANTHER" id="PTHR48067">
    <property type="entry name" value="GPI-ANCHOR TRANSAMIDASE"/>
    <property type="match status" value="1"/>
</dbReference>
<evidence type="ECO:0000256" key="1">
    <source>
        <dbReference type="ARBA" id="ARBA00004687"/>
    </source>
</evidence>
<proteinExistence type="inferred from homology"/>
<evidence type="ECO:0008006" key="8">
    <source>
        <dbReference type="Google" id="ProtNLM"/>
    </source>
</evidence>
<dbReference type="EMBL" id="KL596764">
    <property type="protein sequence ID" value="KER25842.1"/>
    <property type="molecule type" value="Genomic_DNA"/>
</dbReference>
<feature type="active site" evidence="5">
    <location>
        <position position="230"/>
    </location>
</feature>
<dbReference type="PIRSF" id="PIRSF019663">
    <property type="entry name" value="Legumain"/>
    <property type="match status" value="1"/>
</dbReference>
<accession>A0A074ZJ94</accession>
<feature type="active site" description="Nucleophile" evidence="5">
    <location>
        <position position="272"/>
    </location>
</feature>
<dbReference type="PIRSF" id="PIRSF500138">
    <property type="entry name" value="GPI8"/>
    <property type="match status" value="1"/>
</dbReference>
<protein>
    <recommendedName>
        <fullName evidence="8">GPI-anchor transamidase</fullName>
    </recommendedName>
</protein>
<name>A0A074ZJ94_OPIVI</name>
<keyword evidence="4" id="KW-0732">Signal</keyword>
<sequence length="562" mass="64025">MKEMTKRLGAVGATRLPGWGPRDPHCAWLETLQDMVANRCQWRSCCQFLSRLPELSTKSWLYGSEASVLNTDVTLSMVMMMMIPEARLLFITTHARHTSNWAVLVDTSRFWFNYRHLSNTLAIYRHIKRLGIPDSRIILMLSDDASCSPRNPRPAQIFNNPYNPINLYGESIEVDYRGYEVTVENFIRVLTGRLPPSTPTSKRLNTDEHSNILIYMTGTSFVALQLFSGHGGDGFLKFQDENELSSNEMADVVEQMWQKKRYHEILFIVDTCQAESMGKLIYSPNVVTVGSSAIGEDSLSLHVDKDIGVFMSDRYSYHASEFLKGITPESKQTMDQFLSICPKHQCLSTVVTRTELLRRPIRTVPVTDFFASVRHIEAGPHVPEPTPDQLNATRALPKQQPIRAAELRRFQVFENRCLRTIDRVGWHQRPRSGTIGKRDFGCGTGTSIGECVQHEKLHWLGHVLRIPHHRLPKRVPFFIPNSERRPALDLDGDRVIPTAPGWRRCKVWLRTNVSGVLVVSFYPGCLNECLEVKAPRNDCSRLALSPFPSFIFSLTIRLSNIL</sequence>
<dbReference type="PRINTS" id="PR00776">
    <property type="entry name" value="HEMOGLOBNASE"/>
</dbReference>
<evidence type="ECO:0000313" key="6">
    <source>
        <dbReference type="EMBL" id="KER25842.1"/>
    </source>
</evidence>
<dbReference type="CTD" id="20320940"/>
<dbReference type="InterPro" id="IPR028361">
    <property type="entry name" value="GPI_transamidase"/>
</dbReference>
<dbReference type="Gene3D" id="3.40.50.1460">
    <property type="match status" value="1"/>
</dbReference>
<dbReference type="FunFam" id="3.40.50.1460:FF:000021">
    <property type="entry name" value="GPI-anchor transamidase"/>
    <property type="match status" value="1"/>
</dbReference>
<gene>
    <name evidence="6" type="ORF">T265_06761</name>
</gene>
<comment type="pathway">
    <text evidence="1">Glycolipid biosynthesis; glycosylphosphatidylinositol-anchor biosynthesis.</text>
</comment>
<dbReference type="GO" id="GO:0006506">
    <property type="term" value="P:GPI anchor biosynthetic process"/>
    <property type="evidence" value="ECO:0007669"/>
    <property type="project" value="UniProtKB-UniPathway"/>
</dbReference>
<dbReference type="RefSeq" id="XP_009170378.1">
    <property type="nucleotide sequence ID" value="XM_009172114.1"/>
</dbReference>
<evidence type="ECO:0000256" key="5">
    <source>
        <dbReference type="PIRSR" id="PIRSR019663-1"/>
    </source>
</evidence>
<dbReference type="AlphaFoldDB" id="A0A074ZJ94"/>
<dbReference type="GO" id="GO:0016255">
    <property type="term" value="P:attachment of GPI anchor to protein"/>
    <property type="evidence" value="ECO:0007669"/>
    <property type="project" value="InterPro"/>
</dbReference>
<comment type="similarity">
    <text evidence="2">Belongs to the peptidase C13 family.</text>
</comment>
<dbReference type="STRING" id="6198.A0A074ZJ94"/>
<evidence type="ECO:0000256" key="4">
    <source>
        <dbReference type="ARBA" id="ARBA00022729"/>
    </source>
</evidence>
<dbReference type="Proteomes" id="UP000054324">
    <property type="component" value="Unassembled WGS sequence"/>
</dbReference>
<dbReference type="Pfam" id="PF01650">
    <property type="entry name" value="Peptidase_C13"/>
    <property type="match status" value="1"/>
</dbReference>
<keyword evidence="7" id="KW-1185">Reference proteome</keyword>
<dbReference type="InterPro" id="IPR001096">
    <property type="entry name" value="Peptidase_C13"/>
</dbReference>